<evidence type="ECO:0000256" key="9">
    <source>
        <dbReference type="ARBA" id="ARBA00093630"/>
    </source>
</evidence>
<protein>
    <recommendedName>
        <fullName evidence="9">Mechanosensing system component YbdG</fullName>
    </recommendedName>
    <alternativeName>
        <fullName evidence="10">Mechanosensitive channel homolog YbdG</fullName>
    </alternativeName>
</protein>
<evidence type="ECO:0000256" key="4">
    <source>
        <dbReference type="ARBA" id="ARBA00022519"/>
    </source>
</evidence>
<dbReference type="GO" id="GO:0005886">
    <property type="term" value="C:plasma membrane"/>
    <property type="evidence" value="ECO:0007669"/>
    <property type="project" value="UniProtKB-SubCell"/>
</dbReference>
<evidence type="ECO:0000313" key="14">
    <source>
        <dbReference type="EMBL" id="MBA6413072.1"/>
    </source>
</evidence>
<feature type="domain" description="Mechanosensitive ion channel MscS" evidence="12">
    <location>
        <begin position="192"/>
        <end position="260"/>
    </location>
</feature>
<dbReference type="PANTHER" id="PTHR30414">
    <property type="entry name" value="MINICONDUCTANCE MECHANOSENSITIVE CHANNEL YBDG"/>
    <property type="match status" value="1"/>
</dbReference>
<dbReference type="RefSeq" id="WP_182171650.1">
    <property type="nucleotide sequence ID" value="NZ_JACFXU010000014.1"/>
</dbReference>
<proteinExistence type="inferred from homology"/>
<comment type="caution">
    <text evidence="14">The sequence shown here is derived from an EMBL/GenBank/DDBJ whole genome shotgun (WGS) entry which is preliminary data.</text>
</comment>
<dbReference type="Gene3D" id="2.30.30.60">
    <property type="match status" value="1"/>
</dbReference>
<dbReference type="FunFam" id="2.30.30.60:FF:000002">
    <property type="entry name" value="Mechanosensitive ion channel family protein"/>
    <property type="match status" value="1"/>
</dbReference>
<evidence type="ECO:0000256" key="11">
    <source>
        <dbReference type="SAM" id="Phobius"/>
    </source>
</evidence>
<feature type="transmembrane region" description="Helical" evidence="11">
    <location>
        <begin position="30"/>
        <end position="55"/>
    </location>
</feature>
<organism evidence="14 15">
    <name type="scientific">Sediminihaliea albiluteola</name>
    <dbReference type="NCBI Taxonomy" id="2758564"/>
    <lineage>
        <taxon>Bacteria</taxon>
        <taxon>Pseudomonadati</taxon>
        <taxon>Pseudomonadota</taxon>
        <taxon>Gammaproteobacteria</taxon>
        <taxon>Cellvibrionales</taxon>
        <taxon>Halieaceae</taxon>
        <taxon>Sediminihaliea</taxon>
    </lineage>
</organism>
<dbReference type="InterPro" id="IPR023408">
    <property type="entry name" value="MscS_beta-dom_sf"/>
</dbReference>
<accession>A0A7W2TW86</accession>
<evidence type="ECO:0000256" key="1">
    <source>
        <dbReference type="ARBA" id="ARBA00004429"/>
    </source>
</evidence>
<evidence type="ECO:0000256" key="5">
    <source>
        <dbReference type="ARBA" id="ARBA00022692"/>
    </source>
</evidence>
<feature type="transmembrane region" description="Helical" evidence="11">
    <location>
        <begin position="173"/>
        <end position="190"/>
    </location>
</feature>
<dbReference type="Proteomes" id="UP000539350">
    <property type="component" value="Unassembled WGS sequence"/>
</dbReference>
<keyword evidence="3" id="KW-1003">Cell membrane</keyword>
<evidence type="ECO:0000256" key="2">
    <source>
        <dbReference type="ARBA" id="ARBA00008017"/>
    </source>
</evidence>
<dbReference type="InterPro" id="IPR030192">
    <property type="entry name" value="YbdG"/>
</dbReference>
<dbReference type="AlphaFoldDB" id="A0A7W2TW86"/>
<evidence type="ECO:0000256" key="8">
    <source>
        <dbReference type="ARBA" id="ARBA00023136"/>
    </source>
</evidence>
<evidence type="ECO:0000256" key="10">
    <source>
        <dbReference type="ARBA" id="ARBA00093659"/>
    </source>
</evidence>
<sequence length="425" mass="48074">MDTIREEIKLFLISWLDQYWPGNTQLEFNLLVLVWLGLCAVAVHVLLHGVVRRVITDITRKAGQRWQHLPDADKFYRRSAFIFQGIVLQIQAGLWLDESSSLLSFIATATNQWILLFGLLAFFSLLDFFQRLTYNKSHTLNFPLRGLVQSIKLIASVLVVILAISMLMNKSPLILLSGLGAVSAVLMLVFKDPILGLVAGIQLSANDMLSVGDWLEMPKYGADGDVIDIGLTTVKVQNWDKTITTIPTYALISDSFKNWRGMSESGGRRIKRSVLIDTSSIQFLSDEQLQRLRKAELLGSYLDEKIQAVEESNRRNNTDMSVLINGRRLTNIGTFRGYLLTYLKSHPYIHQHMTLMVRQLSPTTDGLPIEIYAFTSTTAWARYEDIQSDIFDHVFAVLPEFGLRAHESPTGYDIRALVRSSDTLT</sequence>
<keyword evidence="8 11" id="KW-0472">Membrane</keyword>
<keyword evidence="7" id="KW-0346">Stress response</keyword>
<feature type="transmembrane region" description="Helical" evidence="11">
    <location>
        <begin position="147"/>
        <end position="167"/>
    </location>
</feature>
<dbReference type="GO" id="GO:0071470">
    <property type="term" value="P:cellular response to osmotic stress"/>
    <property type="evidence" value="ECO:0007669"/>
    <property type="project" value="InterPro"/>
</dbReference>
<dbReference type="GO" id="GO:0008381">
    <property type="term" value="F:mechanosensitive monoatomic ion channel activity"/>
    <property type="evidence" value="ECO:0007669"/>
    <property type="project" value="InterPro"/>
</dbReference>
<keyword evidence="6 11" id="KW-1133">Transmembrane helix</keyword>
<dbReference type="InterPro" id="IPR010920">
    <property type="entry name" value="LSM_dom_sf"/>
</dbReference>
<keyword evidence="4" id="KW-0997">Cell inner membrane</keyword>
<dbReference type="Pfam" id="PF21082">
    <property type="entry name" value="MS_channel_3rd"/>
    <property type="match status" value="1"/>
</dbReference>
<feature type="transmembrane region" description="Helical" evidence="11">
    <location>
        <begin position="102"/>
        <end position="126"/>
    </location>
</feature>
<dbReference type="InterPro" id="IPR006685">
    <property type="entry name" value="MscS_channel_2nd"/>
</dbReference>
<evidence type="ECO:0000313" key="15">
    <source>
        <dbReference type="Proteomes" id="UP000539350"/>
    </source>
</evidence>
<dbReference type="SUPFAM" id="SSF50182">
    <property type="entry name" value="Sm-like ribonucleoproteins"/>
    <property type="match status" value="1"/>
</dbReference>
<evidence type="ECO:0000256" key="6">
    <source>
        <dbReference type="ARBA" id="ARBA00022989"/>
    </source>
</evidence>
<evidence type="ECO:0000256" key="3">
    <source>
        <dbReference type="ARBA" id="ARBA00022475"/>
    </source>
</evidence>
<evidence type="ECO:0000256" key="7">
    <source>
        <dbReference type="ARBA" id="ARBA00023016"/>
    </source>
</evidence>
<name>A0A7W2TW86_9GAMM</name>
<dbReference type="InterPro" id="IPR049278">
    <property type="entry name" value="MS_channel_C"/>
</dbReference>
<dbReference type="PANTHER" id="PTHR30414:SF0">
    <property type="entry name" value="MINICONDUCTANCE MECHANOSENSITIVE CHANNEL YBDG"/>
    <property type="match status" value="1"/>
</dbReference>
<feature type="domain" description="Mechanosensitive ion channel MscS C-terminal" evidence="13">
    <location>
        <begin position="339"/>
        <end position="403"/>
    </location>
</feature>
<keyword evidence="15" id="KW-1185">Reference proteome</keyword>
<comment type="subcellular location">
    <subcellularLocation>
        <location evidence="1">Cell inner membrane</location>
        <topology evidence="1">Multi-pass membrane protein</topology>
    </subcellularLocation>
</comment>
<comment type="similarity">
    <text evidence="2">Belongs to the MscS (TC 1.A.23) family.</text>
</comment>
<evidence type="ECO:0000259" key="12">
    <source>
        <dbReference type="Pfam" id="PF00924"/>
    </source>
</evidence>
<keyword evidence="5 11" id="KW-0812">Transmembrane</keyword>
<gene>
    <name evidence="14" type="ORF">H2508_08115</name>
</gene>
<dbReference type="EMBL" id="JACFXU010000014">
    <property type="protein sequence ID" value="MBA6413072.1"/>
    <property type="molecule type" value="Genomic_DNA"/>
</dbReference>
<evidence type="ECO:0000259" key="13">
    <source>
        <dbReference type="Pfam" id="PF21082"/>
    </source>
</evidence>
<reference evidence="14 15" key="1">
    <citation type="submission" date="2020-07" db="EMBL/GenBank/DDBJ databases">
        <title>Halieaceae bacterium, F7430, whole genome shotgun sequencing project.</title>
        <authorList>
            <person name="Jiang S."/>
            <person name="Liu Z.W."/>
            <person name="Du Z.J."/>
        </authorList>
    </citation>
    <scope>NUCLEOTIDE SEQUENCE [LARGE SCALE GENOMIC DNA]</scope>
    <source>
        <strain evidence="14 15">F7430</strain>
    </source>
</reference>
<dbReference type="Pfam" id="PF00924">
    <property type="entry name" value="MS_channel_2nd"/>
    <property type="match status" value="1"/>
</dbReference>